<evidence type="ECO:0000313" key="3">
    <source>
        <dbReference type="EMBL" id="KAF7335207.1"/>
    </source>
</evidence>
<evidence type="ECO:0000313" key="4">
    <source>
        <dbReference type="Proteomes" id="UP000623467"/>
    </source>
</evidence>
<keyword evidence="1" id="KW-0408">Iron</keyword>
<proteinExistence type="predicted"/>
<dbReference type="OrthoDB" id="3024245at2759"/>
<organism evidence="3 4">
    <name type="scientific">Mycena sanguinolenta</name>
    <dbReference type="NCBI Taxonomy" id="230812"/>
    <lineage>
        <taxon>Eukaryota</taxon>
        <taxon>Fungi</taxon>
        <taxon>Dikarya</taxon>
        <taxon>Basidiomycota</taxon>
        <taxon>Agaricomycotina</taxon>
        <taxon>Agaricomycetes</taxon>
        <taxon>Agaricomycetidae</taxon>
        <taxon>Agaricales</taxon>
        <taxon>Marasmiineae</taxon>
        <taxon>Mycenaceae</taxon>
        <taxon>Mycena</taxon>
    </lineage>
</organism>
<dbReference type="EC" id="1.5.5.1" evidence="1"/>
<keyword evidence="4" id="KW-1185">Reference proteome</keyword>
<dbReference type="GO" id="GO:0051539">
    <property type="term" value="F:4 iron, 4 sulfur cluster binding"/>
    <property type="evidence" value="ECO:0007669"/>
    <property type="project" value="UniProtKB-UniRule"/>
</dbReference>
<dbReference type="Proteomes" id="UP000623467">
    <property type="component" value="Unassembled WGS sequence"/>
</dbReference>
<evidence type="ECO:0000256" key="1">
    <source>
        <dbReference type="RuleBase" id="RU366068"/>
    </source>
</evidence>
<dbReference type="PANTHER" id="PTHR10617:SF107">
    <property type="entry name" value="ELECTRON TRANSFER FLAVOPROTEIN-UBIQUINONE OXIDOREDUCTASE, MITOCHONDRIAL"/>
    <property type="match status" value="1"/>
</dbReference>
<feature type="region of interest" description="Disordered" evidence="2">
    <location>
        <begin position="308"/>
        <end position="349"/>
    </location>
</feature>
<keyword evidence="1" id="KW-0813">Transport</keyword>
<keyword evidence="1" id="KW-0560">Oxidoreductase</keyword>
<comment type="function">
    <text evidence="1">Accepts electrons from ETF and reduces ubiquinone.</text>
</comment>
<keyword evidence="1" id="KW-0249">Electron transport</keyword>
<dbReference type="EMBL" id="JACAZH010000042">
    <property type="protein sequence ID" value="KAF7335207.1"/>
    <property type="molecule type" value="Genomic_DNA"/>
</dbReference>
<dbReference type="Gene3D" id="3.30.9.90">
    <property type="match status" value="1"/>
</dbReference>
<name>A0A8H6X651_9AGAR</name>
<accession>A0A8H6X651</accession>
<evidence type="ECO:0000256" key="2">
    <source>
        <dbReference type="SAM" id="MobiDB-lite"/>
    </source>
</evidence>
<keyword evidence="1" id="KW-0411">Iron-sulfur</keyword>
<reference evidence="3" key="1">
    <citation type="submission" date="2020-05" db="EMBL/GenBank/DDBJ databases">
        <title>Mycena genomes resolve the evolution of fungal bioluminescence.</title>
        <authorList>
            <person name="Tsai I.J."/>
        </authorList>
    </citation>
    <scope>NUCLEOTIDE SEQUENCE</scope>
    <source>
        <strain evidence="3">160909Yilan</strain>
    </source>
</reference>
<gene>
    <name evidence="3" type="ORF">MSAN_02354000</name>
</gene>
<dbReference type="GO" id="GO:0005743">
    <property type="term" value="C:mitochondrial inner membrane"/>
    <property type="evidence" value="ECO:0007669"/>
    <property type="project" value="TreeGrafter"/>
</dbReference>
<comment type="cofactor">
    <cofactor evidence="1">
        <name>FAD</name>
        <dbReference type="ChEBI" id="CHEBI:57692"/>
    </cofactor>
</comment>
<comment type="caution">
    <text evidence="3">The sequence shown here is derived from an EMBL/GenBank/DDBJ whole genome shotgun (WGS) entry which is preliminary data.</text>
</comment>
<dbReference type="AlphaFoldDB" id="A0A8H6X651"/>
<sequence length="402" mass="44051">MCDALTTSIILGAISLIPDNHFVLWSLGSASLVLYVADRQRPSNKLGLLETSIDSVGETLKSAKTTCTRNYAELVDIAHELCELKLSVSNIRTRLLETPTISTWKDLRWKELREYVWKWQSIHRCGQKVQVIRTSIERVIAAERQRELSEEIQKSRETILSLTQQVLFVNHVRSCSTDDERVPDALREEDVAHLESETSLPVCVVLLKKGSEIGSNILGGIVIGPTYHVADGLVIIGVAVGLDYKAHETPPHLSALSSPALGAYGARTLTKGGLQCLPRLNFPGRALLGCAAGMVKGTYKAMSNSQACLQPKQPSPRSIPRKVRVHGSPKTFTVNSQPESSSTSESTSEEDGIISFSAYTHGFPSFPAHADLYVTRNVRPAFNANILRLSQLRASSNSRPAI</sequence>
<keyword evidence="1" id="KW-0479">Metal-binding</keyword>
<dbReference type="PANTHER" id="PTHR10617">
    <property type="entry name" value="ELECTRON TRANSFER FLAVOPROTEIN-UBIQUINONE OXIDOREDUCTASE"/>
    <property type="match status" value="1"/>
</dbReference>
<comment type="catalytic activity">
    <reaction evidence="1">
        <text>a ubiquinone + reduced [electron-transfer flavoprotein] = a ubiquinol + oxidized [electron-transfer flavoprotein] + H(+)</text>
        <dbReference type="Rhea" id="RHEA:24052"/>
        <dbReference type="Rhea" id="RHEA-COMP:9565"/>
        <dbReference type="Rhea" id="RHEA-COMP:9566"/>
        <dbReference type="Rhea" id="RHEA-COMP:10685"/>
        <dbReference type="Rhea" id="RHEA-COMP:10686"/>
        <dbReference type="ChEBI" id="CHEBI:15378"/>
        <dbReference type="ChEBI" id="CHEBI:16389"/>
        <dbReference type="ChEBI" id="CHEBI:17976"/>
        <dbReference type="ChEBI" id="CHEBI:57692"/>
        <dbReference type="ChEBI" id="CHEBI:58307"/>
        <dbReference type="EC" id="1.5.5.1"/>
    </reaction>
</comment>
<keyword evidence="1 3" id="KW-0830">Ubiquinone</keyword>
<comment type="cofactor">
    <cofactor evidence="1">
        <name>[4Fe-4S] cluster</name>
        <dbReference type="ChEBI" id="CHEBI:49883"/>
    </cofactor>
    <text evidence="1">Binds 1 [4Fe-4S] cluster.</text>
</comment>
<dbReference type="GO" id="GO:0004174">
    <property type="term" value="F:electron-transferring-flavoprotein dehydrogenase activity"/>
    <property type="evidence" value="ECO:0007669"/>
    <property type="project" value="UniProtKB-UniRule"/>
</dbReference>
<dbReference type="GO" id="GO:0046872">
    <property type="term" value="F:metal ion binding"/>
    <property type="evidence" value="ECO:0007669"/>
    <property type="project" value="UniProtKB-KW"/>
</dbReference>
<keyword evidence="1" id="KW-0285">Flavoprotein</keyword>
<dbReference type="InterPro" id="IPR040156">
    <property type="entry name" value="ETF-QO"/>
</dbReference>
<keyword evidence="1" id="KW-0274">FAD</keyword>
<protein>
    <recommendedName>
        <fullName evidence="1">Electron transfer flavoprotein-ubiquinone oxidoreductase</fullName>
        <shortName evidence="1">ETF-QO</shortName>
        <ecNumber evidence="1">1.5.5.1</ecNumber>
    </recommendedName>
</protein>